<protein>
    <recommendedName>
        <fullName evidence="1">Histidine kinase/HSP90-like ATPase domain-containing protein</fullName>
    </recommendedName>
</protein>
<organism evidence="2 3">
    <name type="scientific">Roseovarius atlanticus</name>
    <dbReference type="NCBI Taxonomy" id="1641875"/>
    <lineage>
        <taxon>Bacteria</taxon>
        <taxon>Pseudomonadati</taxon>
        <taxon>Pseudomonadota</taxon>
        <taxon>Alphaproteobacteria</taxon>
        <taxon>Rhodobacterales</taxon>
        <taxon>Roseobacteraceae</taxon>
        <taxon>Roseovarius</taxon>
    </lineage>
</organism>
<keyword evidence="3" id="KW-1185">Reference proteome</keyword>
<feature type="domain" description="Histidine kinase/HSP90-like ATPase" evidence="1">
    <location>
        <begin position="93"/>
        <end position="242"/>
    </location>
</feature>
<dbReference type="AlphaFoldDB" id="A0A0T5NQ08"/>
<dbReference type="SUPFAM" id="SSF55874">
    <property type="entry name" value="ATPase domain of HSP90 chaperone/DNA topoisomerase II/histidine kinase"/>
    <property type="match status" value="1"/>
</dbReference>
<dbReference type="InterPro" id="IPR003594">
    <property type="entry name" value="HATPase_dom"/>
</dbReference>
<dbReference type="Proteomes" id="UP000051295">
    <property type="component" value="Unassembled WGS sequence"/>
</dbReference>
<dbReference type="STRING" id="1641875.XM53_18300"/>
<dbReference type="InterPro" id="IPR036890">
    <property type="entry name" value="HATPase_C_sf"/>
</dbReference>
<reference evidence="2 3" key="1">
    <citation type="submission" date="2015-04" db="EMBL/GenBank/DDBJ databases">
        <title>The draft genome sequence of Roseovarius sp.R12b.</title>
        <authorList>
            <person name="Li G."/>
            <person name="Lai Q."/>
            <person name="Shao Z."/>
            <person name="Yan P."/>
        </authorList>
    </citation>
    <scope>NUCLEOTIDE SEQUENCE [LARGE SCALE GENOMIC DNA]</scope>
    <source>
        <strain evidence="2 3">R12B</strain>
    </source>
</reference>
<sequence>MKRTQTYFDFSVIENLSPAVALVMTAEYHRAAEIIGSAPPAIELDKWSDAAFLPLFRLGFFEAIGQLEESELDLVDSDDVFYLRALSGKSGTDLERISKALLELIASLDGSRLSRDTRMALNSALGEAMVNVSKWAYPSDYEYAFPNLGKFWVTASVDGRNNLLTVSIYDQGISIPVSYPRQPLKEKAWEYLKSLLSSEGEFKFQDDSAYIDCAMRFGNSHSDLEYRGQGLPQMKELIDTVENGCLTICSRGGLWQYEHGRSTVRKSFPNSIGGTLIEWKLKLSEGETND</sequence>
<evidence type="ECO:0000313" key="3">
    <source>
        <dbReference type="Proteomes" id="UP000051295"/>
    </source>
</evidence>
<dbReference type="EMBL" id="LAXJ01000024">
    <property type="protein sequence ID" value="KRS11031.1"/>
    <property type="molecule type" value="Genomic_DNA"/>
</dbReference>
<proteinExistence type="predicted"/>
<name>A0A0T5NQ08_9RHOB</name>
<dbReference type="Pfam" id="PF13581">
    <property type="entry name" value="HATPase_c_2"/>
    <property type="match status" value="1"/>
</dbReference>
<evidence type="ECO:0000313" key="2">
    <source>
        <dbReference type="EMBL" id="KRS11031.1"/>
    </source>
</evidence>
<accession>A0A0T5NQ08</accession>
<comment type="caution">
    <text evidence="2">The sequence shown here is derived from an EMBL/GenBank/DDBJ whole genome shotgun (WGS) entry which is preliminary data.</text>
</comment>
<gene>
    <name evidence="2" type="ORF">XM53_18300</name>
</gene>
<dbReference type="PATRIC" id="fig|1641875.4.peg.2183"/>
<evidence type="ECO:0000259" key="1">
    <source>
        <dbReference type="Pfam" id="PF13581"/>
    </source>
</evidence>